<keyword evidence="4" id="KW-1185">Reference proteome</keyword>
<dbReference type="InterPro" id="IPR058869">
    <property type="entry name" value="YqzN_YkzM"/>
</dbReference>
<feature type="domain" description="YqzN/YkzM" evidence="2">
    <location>
        <begin position="26"/>
        <end position="77"/>
    </location>
</feature>
<dbReference type="EMBL" id="ACCL02000011">
    <property type="protein sequence ID" value="EET60423.1"/>
    <property type="molecule type" value="Genomic_DNA"/>
</dbReference>
<dbReference type="Pfam" id="PF26160">
    <property type="entry name" value="YqzN_YkzM"/>
    <property type="match status" value="1"/>
</dbReference>
<gene>
    <name evidence="3" type="ORF">BRYFOR_07619</name>
</gene>
<comment type="caution">
    <text evidence="3">The sequence shown here is derived from an EMBL/GenBank/DDBJ whole genome shotgun (WGS) entry which is preliminary data.</text>
</comment>
<sequence>MAEEKKEAAVSKSGASGGGKKENTGAAVYPVAELIAESERLFGTRKECAVAALKPLKAEMLDVKTAKAAVETFMKRKVR</sequence>
<organism evidence="3 4">
    <name type="scientific">Marvinbryantia formatexigens DSM 14469</name>
    <dbReference type="NCBI Taxonomy" id="478749"/>
    <lineage>
        <taxon>Bacteria</taxon>
        <taxon>Bacillati</taxon>
        <taxon>Bacillota</taxon>
        <taxon>Clostridia</taxon>
        <taxon>Lachnospirales</taxon>
        <taxon>Lachnospiraceae</taxon>
        <taxon>Marvinbryantia</taxon>
    </lineage>
</organism>
<dbReference type="RefSeq" id="WP_006862404.1">
    <property type="nucleotide sequence ID" value="NZ_ACCL02000011.1"/>
</dbReference>
<proteinExistence type="predicted"/>
<evidence type="ECO:0000256" key="1">
    <source>
        <dbReference type="SAM" id="MobiDB-lite"/>
    </source>
</evidence>
<dbReference type="Proteomes" id="UP000005561">
    <property type="component" value="Unassembled WGS sequence"/>
</dbReference>
<evidence type="ECO:0000313" key="4">
    <source>
        <dbReference type="Proteomes" id="UP000005561"/>
    </source>
</evidence>
<protein>
    <recommendedName>
        <fullName evidence="2">YqzN/YkzM domain-containing protein</fullName>
    </recommendedName>
</protein>
<dbReference type="AlphaFoldDB" id="C6LG59"/>
<accession>C6LG59</accession>
<name>C6LG59_9FIRM</name>
<dbReference type="STRING" id="168384.SAMN05660368_03751"/>
<evidence type="ECO:0000313" key="3">
    <source>
        <dbReference type="EMBL" id="EET60423.1"/>
    </source>
</evidence>
<feature type="region of interest" description="Disordered" evidence="1">
    <location>
        <begin position="1"/>
        <end position="23"/>
    </location>
</feature>
<evidence type="ECO:0000259" key="2">
    <source>
        <dbReference type="Pfam" id="PF26160"/>
    </source>
</evidence>
<reference evidence="3" key="1">
    <citation type="submission" date="2009-07" db="EMBL/GenBank/DDBJ databases">
        <authorList>
            <person name="Weinstock G."/>
            <person name="Sodergren E."/>
            <person name="Clifton S."/>
            <person name="Fulton L."/>
            <person name="Fulton B."/>
            <person name="Courtney L."/>
            <person name="Fronick C."/>
            <person name="Harrison M."/>
            <person name="Strong C."/>
            <person name="Farmer C."/>
            <person name="Delahaunty K."/>
            <person name="Markovic C."/>
            <person name="Hall O."/>
            <person name="Minx P."/>
            <person name="Tomlinson C."/>
            <person name="Mitreva M."/>
            <person name="Nelson J."/>
            <person name="Hou S."/>
            <person name="Wollam A."/>
            <person name="Pepin K.H."/>
            <person name="Johnson M."/>
            <person name="Bhonagiri V."/>
            <person name="Nash W.E."/>
            <person name="Warren W."/>
            <person name="Chinwalla A."/>
            <person name="Mardis E.R."/>
            <person name="Wilson R.K."/>
        </authorList>
    </citation>
    <scope>NUCLEOTIDE SEQUENCE [LARGE SCALE GENOMIC DNA]</scope>
    <source>
        <strain evidence="3">DSM 14469</strain>
    </source>
</reference>